<keyword evidence="1" id="KW-0472">Membrane</keyword>
<dbReference type="AlphaFoldDB" id="A0A1Y6MQU8"/>
<dbReference type="EMBL" id="FYAJ01000011">
    <property type="protein sequence ID" value="SMY38259.1"/>
    <property type="molecule type" value="Genomic_DNA"/>
</dbReference>
<evidence type="ECO:0000313" key="2">
    <source>
        <dbReference type="EMBL" id="SMY38259.1"/>
    </source>
</evidence>
<evidence type="ECO:0000313" key="3">
    <source>
        <dbReference type="Proteomes" id="UP000195719"/>
    </source>
</evidence>
<gene>
    <name evidence="2" type="ORF">PAND9192_03525</name>
</gene>
<reference evidence="3" key="1">
    <citation type="submission" date="2017-06" db="EMBL/GenBank/DDBJ databases">
        <authorList>
            <person name="Rodrigo-Torres L."/>
            <person name="Arahal R.D."/>
            <person name="Lucena T."/>
        </authorList>
    </citation>
    <scope>NUCLEOTIDE SEQUENCE [LARGE SCALE GENOMIC DNA]</scope>
    <source>
        <strain evidence="3">CECT 9192</strain>
    </source>
</reference>
<keyword evidence="1" id="KW-1133">Transmembrane helix</keyword>
<name>A0A1Y6MQU8_9GAMM</name>
<sequence>MSSLHEAIPCSDFMLLLMHSEVLIMKLKITPSSLAIVTALLLILVAIELFFLNEKKQIELQNNQKNLALELCVSKIINNEINDMVISLKTFNSLFKLNNYNPSKFESLAKEIIAINNTISELQFATRDN</sequence>
<dbReference type="Proteomes" id="UP000195719">
    <property type="component" value="Unassembled WGS sequence"/>
</dbReference>
<protein>
    <submittedName>
        <fullName evidence="2">Uncharacterized protein</fullName>
    </submittedName>
</protein>
<keyword evidence="1" id="KW-0812">Transmembrane</keyword>
<evidence type="ECO:0000256" key="1">
    <source>
        <dbReference type="SAM" id="Phobius"/>
    </source>
</evidence>
<keyword evidence="3" id="KW-1185">Reference proteome</keyword>
<feature type="transmembrane region" description="Helical" evidence="1">
    <location>
        <begin position="33"/>
        <end position="52"/>
    </location>
</feature>
<organism evidence="2 3">
    <name type="scientific">Photobacterium andalusiense</name>
    <dbReference type="NCBI Taxonomy" id="2204296"/>
    <lineage>
        <taxon>Bacteria</taxon>
        <taxon>Pseudomonadati</taxon>
        <taxon>Pseudomonadota</taxon>
        <taxon>Gammaproteobacteria</taxon>
        <taxon>Vibrionales</taxon>
        <taxon>Vibrionaceae</taxon>
        <taxon>Photobacterium</taxon>
    </lineage>
</organism>
<accession>A0A1Y6MQU8</accession>
<proteinExistence type="predicted"/>